<dbReference type="GO" id="GO:0030018">
    <property type="term" value="C:Z disc"/>
    <property type="evidence" value="ECO:0007669"/>
    <property type="project" value="InterPro"/>
</dbReference>
<protein>
    <recommendedName>
        <fullName evidence="5">Nebulin</fullName>
    </recommendedName>
</protein>
<sequence length="1092" mass="125229">MLGIVLAKKCQTLVSDVDYKHLLHEWTCLPDQNDVIHARKAYDLQSDNLYKSDLEWMKGIGWVPIGSLEVVKAKRATEILSDNIYRQRPDTLKFTSITDTPEQVLAKSNAINMNKRLYTEAWDNDKKTIHVMPDTPEIMLAKLNRINYSDKLYKLALEESKKEGYDLRVDAIPIQAAKASRDIASEYKYKEGYRKQLGHHIGARNIKDDPKMMWSMHVAKIQSDREYKKDFEKSKTKFSSPVDMLGWCWPRSAIYKADLEWLRGIGWVPIGSVEVEKVKRAGEILSDRKYRLPADKLKFTCITDTPEIVLAKSNALTMSKHLYTEAWDADKTSIHVMPDTPEIMLAKSNSVNISQKLYTKGWDESKMKDYDLRADAISIKSAKASRDIASDYKYKEAYEKQKGHHIGAQSIEDDPKIMCAINAGKIQSEREYKKDFEKFKTKYSTPVDMLGILLAKKCQTLVSDIDYRNILHHWTCLPDQNDIIQAKRAYELQSDSVYKADLEWLRGIGWMPEGSVEMTRVKGAQDLMNERLYRTRPEALKFTCITDTPEVVLAKANSLQISEKLYQEAWNKDKTNISIPSDTPVMLQAQINAMQISNKLYQKDWNEAKQKGYDIRADAIEIKHAKASREIASEVRTAPCFLYKYKEGYRKQLGHHVGFRSLQDDPKLVWSIHAAKIQSDREYRKAYEKSKGIYNTPLDMMSIVQAKKCQVLVSDVDYRNYLHQWTCLPDQNDVIQAKKAYELQSDNVYKSDLEWLKGIGWLPEGSVEVVRVKNAQDLLNEKLYRTKPETLKFTSIADTPEVILAKTNALQISEPLYRDAWDKEKTNVNVPADTPGMLQSKINALQISNKHYQQAWEDVKMTGYDLRADAIGIQHAKASRDIASDYLYKNAYEKQKGHYIGCRNAKEDPKLAWAANVLKMQNDRLYKKAYNDHKAKISIPGDMVSISTAKEGQALASNVDYRQYLHQWSCFPDQNDVIHARNAYDLQSDVIYKADLEWLRGIGWMPDGSPEVLRVKNAQEILRDSVYRTPVVNLKYTSIVDTPEVVLAKSNAENISIVPFLPHLNSNTLQQDTVPSSCEYTFLSTSAPTTST</sequence>
<dbReference type="GO" id="GO:0051015">
    <property type="term" value="F:actin filament binding"/>
    <property type="evidence" value="ECO:0007669"/>
    <property type="project" value="InterPro"/>
</dbReference>
<dbReference type="InterPro" id="IPR000900">
    <property type="entry name" value="Nebulin_repeat"/>
</dbReference>
<name>A0AA40HTC9_CNENI</name>
<evidence type="ECO:0000313" key="3">
    <source>
        <dbReference type="EMBL" id="KAK1336979.1"/>
    </source>
</evidence>
<dbReference type="SMART" id="SM00227">
    <property type="entry name" value="NEBU"/>
    <property type="match status" value="30"/>
</dbReference>
<reference evidence="3" key="1">
    <citation type="submission" date="2023-06" db="EMBL/GenBank/DDBJ databases">
        <title>Reference genome for the Northern bat (Eptesicus nilssonii), a most northern bat species.</title>
        <authorList>
            <person name="Laine V.N."/>
            <person name="Pulliainen A.T."/>
            <person name="Lilley T.M."/>
        </authorList>
    </citation>
    <scope>NUCLEOTIDE SEQUENCE</scope>
    <source>
        <strain evidence="3">BLF_Eptnil</strain>
        <tissue evidence="3">Kidney</tissue>
    </source>
</reference>
<keyword evidence="1" id="KW-0677">Repeat</keyword>
<dbReference type="InterPro" id="IPR013998">
    <property type="entry name" value="Nebulin-like"/>
</dbReference>
<accession>A0AA40HTC9</accession>
<evidence type="ECO:0000256" key="1">
    <source>
        <dbReference type="ARBA" id="ARBA00022737"/>
    </source>
</evidence>
<dbReference type="PROSITE" id="PS51216">
    <property type="entry name" value="NEBULIN"/>
    <property type="match status" value="18"/>
</dbReference>
<gene>
    <name evidence="3" type="ORF">QTO34_003020</name>
</gene>
<proteinExistence type="predicted"/>
<dbReference type="InterPro" id="IPR055297">
    <property type="entry name" value="NEBU/NEBL"/>
</dbReference>
<dbReference type="Proteomes" id="UP001177744">
    <property type="component" value="Unassembled WGS sequence"/>
</dbReference>
<evidence type="ECO:0008006" key="5">
    <source>
        <dbReference type="Google" id="ProtNLM"/>
    </source>
</evidence>
<dbReference type="PANTHER" id="PTHR11039:SF37">
    <property type="entry name" value="NEBULIN"/>
    <property type="match status" value="1"/>
</dbReference>
<dbReference type="GO" id="GO:0071691">
    <property type="term" value="P:cardiac muscle thin filament assembly"/>
    <property type="evidence" value="ECO:0007669"/>
    <property type="project" value="TreeGrafter"/>
</dbReference>
<dbReference type="AlphaFoldDB" id="A0AA40HTC9"/>
<dbReference type="Pfam" id="PF00880">
    <property type="entry name" value="Nebulin"/>
    <property type="match status" value="18"/>
</dbReference>
<comment type="caution">
    <text evidence="3">The sequence shown here is derived from an EMBL/GenBank/DDBJ whole genome shotgun (WGS) entry which is preliminary data.</text>
</comment>
<organism evidence="3 4">
    <name type="scientific">Cnephaeus nilssonii</name>
    <name type="common">Northern bat</name>
    <name type="synonym">Eptesicus nilssonii</name>
    <dbReference type="NCBI Taxonomy" id="3371016"/>
    <lineage>
        <taxon>Eukaryota</taxon>
        <taxon>Metazoa</taxon>
        <taxon>Chordata</taxon>
        <taxon>Craniata</taxon>
        <taxon>Vertebrata</taxon>
        <taxon>Euteleostomi</taxon>
        <taxon>Mammalia</taxon>
        <taxon>Eutheria</taxon>
        <taxon>Laurasiatheria</taxon>
        <taxon>Chiroptera</taxon>
        <taxon>Yangochiroptera</taxon>
        <taxon>Vespertilionidae</taxon>
        <taxon>Cnephaeus</taxon>
    </lineage>
</organism>
<keyword evidence="2" id="KW-0009">Actin-binding</keyword>
<dbReference type="EMBL" id="JAULJE010000012">
    <property type="protein sequence ID" value="KAK1336979.1"/>
    <property type="molecule type" value="Genomic_DNA"/>
</dbReference>
<dbReference type="PANTHER" id="PTHR11039">
    <property type="entry name" value="NEBULIN"/>
    <property type="match status" value="1"/>
</dbReference>
<keyword evidence="4" id="KW-1185">Reference proteome</keyword>
<evidence type="ECO:0000256" key="2">
    <source>
        <dbReference type="ARBA" id="ARBA00023203"/>
    </source>
</evidence>
<evidence type="ECO:0000313" key="4">
    <source>
        <dbReference type="Proteomes" id="UP001177744"/>
    </source>
</evidence>
<dbReference type="PRINTS" id="PR00510">
    <property type="entry name" value="NEBULIN"/>
</dbReference>